<feature type="transmembrane region" description="Helical" evidence="1">
    <location>
        <begin position="77"/>
        <end position="94"/>
    </location>
</feature>
<keyword evidence="4" id="KW-1185">Reference proteome</keyword>
<feature type="transmembrane region" description="Helical" evidence="1">
    <location>
        <begin position="165"/>
        <end position="181"/>
    </location>
</feature>
<organism evidence="3 4">
    <name type="scientific">Heliorestis acidaminivorans</name>
    <dbReference type="NCBI Taxonomy" id="553427"/>
    <lineage>
        <taxon>Bacteria</taxon>
        <taxon>Bacillati</taxon>
        <taxon>Bacillota</taxon>
        <taxon>Clostridia</taxon>
        <taxon>Eubacteriales</taxon>
        <taxon>Heliobacteriaceae</taxon>
        <taxon>Heliorestis</taxon>
    </lineage>
</organism>
<feature type="transmembrane region" description="Helical" evidence="1">
    <location>
        <begin position="43"/>
        <end position="65"/>
    </location>
</feature>
<keyword evidence="1" id="KW-1133">Transmembrane helix</keyword>
<keyword evidence="1" id="KW-0472">Membrane</keyword>
<accession>A0A6I0EPE7</accession>
<dbReference type="RefSeq" id="WP_151621781.1">
    <property type="nucleotide sequence ID" value="NZ_WBXO01000018.1"/>
</dbReference>
<evidence type="ECO:0000259" key="2">
    <source>
        <dbReference type="Pfam" id="PF07786"/>
    </source>
</evidence>
<evidence type="ECO:0000313" key="4">
    <source>
        <dbReference type="Proteomes" id="UP000468766"/>
    </source>
</evidence>
<name>A0A6I0EPE7_9FIRM</name>
<comment type="caution">
    <text evidence="3">The sequence shown here is derived from an EMBL/GenBank/DDBJ whole genome shotgun (WGS) entry which is preliminary data.</text>
</comment>
<reference evidence="3 4" key="1">
    <citation type="submission" date="2019-10" db="EMBL/GenBank/DDBJ databases">
        <title>Whole-genome sequence of the extremophile Heliorestis acidaminivorans DSM 24790.</title>
        <authorList>
            <person name="Kyndt J.A."/>
            <person name="Meyer T.E."/>
        </authorList>
    </citation>
    <scope>NUCLEOTIDE SEQUENCE [LARGE SCALE GENOMIC DNA]</scope>
    <source>
        <strain evidence="3 4">DSM 24790</strain>
    </source>
</reference>
<sequence length="233" mass="27022">MSDTSANRRIWEIDLLRGIAIILMVLFHLLYNLKEFYGFNIDYQSGIIFFIGKASALLFIILTGISCSFSKNNFQRGLKILFYAFLITFVTYLFDSERFITFGILHFLAISIFLYIFVKNLDIFSLFIIGSLVILIGYMVGQVSISHNYFLMFGLTSSSYMSFDYYPLLPYFGVFLYGVALKKILYPSYESVLPIVWNIKPLGYLGRKSLYIYLIHQPILLVFLSLMEQVNLL</sequence>
<dbReference type="EMBL" id="WBXO01000018">
    <property type="protein sequence ID" value="KAB2950941.1"/>
    <property type="molecule type" value="Genomic_DNA"/>
</dbReference>
<evidence type="ECO:0000256" key="1">
    <source>
        <dbReference type="SAM" id="Phobius"/>
    </source>
</evidence>
<proteinExistence type="predicted"/>
<dbReference type="InterPro" id="IPR012429">
    <property type="entry name" value="HGSNAT_cat"/>
</dbReference>
<keyword evidence="1" id="KW-0812">Transmembrane</keyword>
<dbReference type="Proteomes" id="UP000468766">
    <property type="component" value="Unassembled WGS sequence"/>
</dbReference>
<feature type="transmembrane region" description="Helical" evidence="1">
    <location>
        <begin position="123"/>
        <end position="145"/>
    </location>
</feature>
<feature type="transmembrane region" description="Helical" evidence="1">
    <location>
        <begin position="12"/>
        <end position="31"/>
    </location>
</feature>
<dbReference type="OrthoDB" id="9807591at2"/>
<feature type="transmembrane region" description="Helical" evidence="1">
    <location>
        <begin position="100"/>
        <end position="118"/>
    </location>
</feature>
<gene>
    <name evidence="3" type="ORF">F9B85_13705</name>
</gene>
<dbReference type="Pfam" id="PF07786">
    <property type="entry name" value="HGSNAT_cat"/>
    <property type="match status" value="1"/>
</dbReference>
<dbReference type="AlphaFoldDB" id="A0A6I0EPE7"/>
<protein>
    <submittedName>
        <fullName evidence="3">DUF1624 domain-containing protein</fullName>
    </submittedName>
</protein>
<evidence type="ECO:0000313" key="3">
    <source>
        <dbReference type="EMBL" id="KAB2950941.1"/>
    </source>
</evidence>
<feature type="transmembrane region" description="Helical" evidence="1">
    <location>
        <begin position="210"/>
        <end position="227"/>
    </location>
</feature>
<feature type="domain" description="Heparan-alpha-glucosaminide N-acetyltransferase catalytic" evidence="2">
    <location>
        <begin position="9"/>
        <end position="218"/>
    </location>
</feature>